<proteinExistence type="predicted"/>
<organism evidence="1 2">
    <name type="scientific">Methylomusa anaerophila</name>
    <dbReference type="NCBI Taxonomy" id="1930071"/>
    <lineage>
        <taxon>Bacteria</taxon>
        <taxon>Bacillati</taxon>
        <taxon>Bacillota</taxon>
        <taxon>Negativicutes</taxon>
        <taxon>Selenomonadales</taxon>
        <taxon>Sporomusaceae</taxon>
        <taxon>Methylomusa</taxon>
    </lineage>
</organism>
<dbReference type="Proteomes" id="UP000276437">
    <property type="component" value="Chromosome"/>
</dbReference>
<dbReference type="RefSeq" id="WP_232035483.1">
    <property type="nucleotide sequence ID" value="NZ_AP018449.1"/>
</dbReference>
<protein>
    <submittedName>
        <fullName evidence="1">Uncharacterized protein</fullName>
    </submittedName>
</protein>
<dbReference type="KEGG" id="mana:MAMMFC1_03329"/>
<evidence type="ECO:0000313" key="1">
    <source>
        <dbReference type="EMBL" id="BBB92634.1"/>
    </source>
</evidence>
<sequence>MAKIVSGHMGYLIISGDNYREVQNRIKLEMDNFANKIVGNTSEASA</sequence>
<accession>A0A348ANI6</accession>
<dbReference type="EMBL" id="AP018449">
    <property type="protein sequence ID" value="BBB92634.1"/>
    <property type="molecule type" value="Genomic_DNA"/>
</dbReference>
<evidence type="ECO:0000313" key="2">
    <source>
        <dbReference type="Proteomes" id="UP000276437"/>
    </source>
</evidence>
<reference evidence="1 2" key="1">
    <citation type="journal article" date="2018" name="Int. J. Syst. Evol. Microbiol.">
        <title>Methylomusa anaerophila gen. nov., sp. nov., an anaerobic methanol-utilizing bacterium isolated from a microbial fuel cell.</title>
        <authorList>
            <person name="Amano N."/>
            <person name="Yamamuro A."/>
            <person name="Miyahara M."/>
            <person name="Kouzuma A."/>
            <person name="Abe T."/>
            <person name="Watanabe K."/>
        </authorList>
    </citation>
    <scope>NUCLEOTIDE SEQUENCE [LARGE SCALE GENOMIC DNA]</scope>
    <source>
        <strain evidence="1 2">MMFC1</strain>
    </source>
</reference>
<gene>
    <name evidence="1" type="ORF">MAMMFC1_03329</name>
</gene>
<dbReference type="AlphaFoldDB" id="A0A348ANI6"/>
<name>A0A348ANI6_9FIRM</name>
<keyword evidence="2" id="KW-1185">Reference proteome</keyword>